<protein>
    <submittedName>
        <fullName evidence="1">Uncharacterized protein</fullName>
    </submittedName>
</protein>
<organism evidence="1 2">
    <name type="scientific">Araneus ventricosus</name>
    <name type="common">Orbweaver spider</name>
    <name type="synonym">Epeira ventricosa</name>
    <dbReference type="NCBI Taxonomy" id="182803"/>
    <lineage>
        <taxon>Eukaryota</taxon>
        <taxon>Metazoa</taxon>
        <taxon>Ecdysozoa</taxon>
        <taxon>Arthropoda</taxon>
        <taxon>Chelicerata</taxon>
        <taxon>Arachnida</taxon>
        <taxon>Araneae</taxon>
        <taxon>Araneomorphae</taxon>
        <taxon>Entelegynae</taxon>
        <taxon>Araneoidea</taxon>
        <taxon>Araneidae</taxon>
        <taxon>Araneus</taxon>
    </lineage>
</organism>
<proteinExistence type="predicted"/>
<name>A0A4Y2N8C8_ARAVE</name>
<accession>A0A4Y2N8C8</accession>
<keyword evidence="2" id="KW-1185">Reference proteome</keyword>
<comment type="caution">
    <text evidence="1">The sequence shown here is derived from an EMBL/GenBank/DDBJ whole genome shotgun (WGS) entry which is preliminary data.</text>
</comment>
<dbReference type="EMBL" id="BGPR01126293">
    <property type="protein sequence ID" value="GBN34387.1"/>
    <property type="molecule type" value="Genomic_DNA"/>
</dbReference>
<evidence type="ECO:0000313" key="2">
    <source>
        <dbReference type="Proteomes" id="UP000499080"/>
    </source>
</evidence>
<reference evidence="1 2" key="1">
    <citation type="journal article" date="2019" name="Sci. Rep.">
        <title>Orb-weaving spider Araneus ventricosus genome elucidates the spidroin gene catalogue.</title>
        <authorList>
            <person name="Kono N."/>
            <person name="Nakamura H."/>
            <person name="Ohtoshi R."/>
            <person name="Moran D.A.P."/>
            <person name="Shinohara A."/>
            <person name="Yoshida Y."/>
            <person name="Fujiwara M."/>
            <person name="Mori M."/>
            <person name="Tomita M."/>
            <person name="Arakawa K."/>
        </authorList>
    </citation>
    <scope>NUCLEOTIDE SEQUENCE [LARGE SCALE GENOMIC DNA]</scope>
</reference>
<gene>
    <name evidence="1" type="ORF">AVEN_211070_1</name>
</gene>
<evidence type="ECO:0000313" key="1">
    <source>
        <dbReference type="EMBL" id="GBN34387.1"/>
    </source>
</evidence>
<dbReference type="AlphaFoldDB" id="A0A4Y2N8C8"/>
<sequence>MDVPDFSDSNGWRKKQCWDKWMEWSTDELPALKAKMERPEVSIHRSFFRVKYDAHIIDKHFFLQRIFKAPSPSSLQISVIGNKKVSPDAESILKGSVPKSFESAIITLRQQQPQETTNTKVITKFRKSCVQMFSNAFHWTVLILKGRERQRLRSQTNDFRDT</sequence>
<dbReference type="Proteomes" id="UP000499080">
    <property type="component" value="Unassembled WGS sequence"/>
</dbReference>